<dbReference type="Proteomes" id="UP001443914">
    <property type="component" value="Unassembled WGS sequence"/>
</dbReference>
<evidence type="ECO:0000313" key="5">
    <source>
        <dbReference type="EMBL" id="KAK9675517.1"/>
    </source>
</evidence>
<dbReference type="EMBL" id="JBDFQZ010000011">
    <property type="protein sequence ID" value="KAK9675517.1"/>
    <property type="molecule type" value="Genomic_DNA"/>
</dbReference>
<dbReference type="SMART" id="SM00554">
    <property type="entry name" value="FAS1"/>
    <property type="match status" value="1"/>
</dbReference>
<feature type="region of interest" description="Disordered" evidence="2">
    <location>
        <begin position="286"/>
        <end position="345"/>
    </location>
</feature>
<reference evidence="5" key="1">
    <citation type="submission" date="2024-03" db="EMBL/GenBank/DDBJ databases">
        <title>WGS assembly of Saponaria officinalis var. Norfolk2.</title>
        <authorList>
            <person name="Jenkins J."/>
            <person name="Shu S."/>
            <person name="Grimwood J."/>
            <person name="Barry K."/>
            <person name="Goodstein D."/>
            <person name="Schmutz J."/>
            <person name="Leebens-Mack J."/>
            <person name="Osbourn A."/>
        </authorList>
    </citation>
    <scope>NUCLEOTIDE SEQUENCE [LARGE SCALE GENOMIC DNA]</scope>
    <source>
        <strain evidence="5">JIC</strain>
    </source>
</reference>
<feature type="signal peptide" evidence="3">
    <location>
        <begin position="1"/>
        <end position="28"/>
    </location>
</feature>
<dbReference type="AlphaFoldDB" id="A0AAW1HGY5"/>
<dbReference type="PANTHER" id="PTHR33985">
    <property type="entry name" value="OS02G0491300 PROTEIN-RELATED"/>
    <property type="match status" value="1"/>
</dbReference>
<comment type="caution">
    <text evidence="5">The sequence shown here is derived from an EMBL/GenBank/DDBJ whole genome shotgun (WGS) entry which is preliminary data.</text>
</comment>
<keyword evidence="3" id="KW-0732">Signal</keyword>
<evidence type="ECO:0000259" key="4">
    <source>
        <dbReference type="PROSITE" id="PS50213"/>
    </source>
</evidence>
<dbReference type="InterPro" id="IPR036378">
    <property type="entry name" value="FAS1_dom_sf"/>
</dbReference>
<evidence type="ECO:0000256" key="2">
    <source>
        <dbReference type="SAM" id="MobiDB-lite"/>
    </source>
</evidence>
<dbReference type="Pfam" id="PF02469">
    <property type="entry name" value="Fasciclin"/>
    <property type="match status" value="1"/>
</dbReference>
<name>A0AAW1HGY5_SAPOF</name>
<feature type="compositionally biased region" description="Low complexity" evidence="2">
    <location>
        <begin position="291"/>
        <end position="304"/>
    </location>
</feature>
<dbReference type="PROSITE" id="PS50213">
    <property type="entry name" value="FAS1"/>
    <property type="match status" value="1"/>
</dbReference>
<keyword evidence="6" id="KW-1185">Reference proteome</keyword>
<dbReference type="InterPro" id="IPR052806">
    <property type="entry name" value="Fasciclin-like_AGP"/>
</dbReference>
<accession>A0AAW1HGY5</accession>
<dbReference type="Gene3D" id="2.30.180.10">
    <property type="entry name" value="FAS1 domain"/>
    <property type="match status" value="1"/>
</dbReference>
<evidence type="ECO:0000256" key="1">
    <source>
        <dbReference type="ARBA" id="ARBA00007843"/>
    </source>
</evidence>
<gene>
    <name evidence="5" type="ORF">RND81_11G012000</name>
</gene>
<evidence type="ECO:0000256" key="3">
    <source>
        <dbReference type="SAM" id="SignalP"/>
    </source>
</evidence>
<sequence>MAETKNLKNLVIFFVTFSLLLKSSITMAANHDDDEDYLSLRDLNAAIFTLRSNGYNLFANSIAVSDISFQILSVSVNSSSSSLSSSVNGGFGRHGYTLLAPPNSVLFSLDMSTDAFTYVHSLRFHVIPRRFSYNDLRDVSISSKPYLETLAGGHVIAVASSGDVVSVDGVLVSFPDMYLHSKIAVHGIDGILSSSAARVDDLGFVVAPQPFAGAFSPEISDIPSPEIGVPSPVTSFASFTIGSEFGSVSIPPSEFFSSDYAETPVTSPSPSPECYDLSDCETESLSPYIWPPTSSIPPASSSLPPETPSSARSYDDEEGAEAEEMKKREAEGRDDDDEVLGWRVEDTQNHDYDHLNFAKYKQDHPQNWL</sequence>
<feature type="chain" id="PRO_5043654316" description="FAS1 domain-containing protein" evidence="3">
    <location>
        <begin position="29"/>
        <end position="369"/>
    </location>
</feature>
<proteinExistence type="inferred from homology"/>
<protein>
    <recommendedName>
        <fullName evidence="4">FAS1 domain-containing protein</fullName>
    </recommendedName>
</protein>
<organism evidence="5 6">
    <name type="scientific">Saponaria officinalis</name>
    <name type="common">Common soapwort</name>
    <name type="synonym">Lychnis saponaria</name>
    <dbReference type="NCBI Taxonomy" id="3572"/>
    <lineage>
        <taxon>Eukaryota</taxon>
        <taxon>Viridiplantae</taxon>
        <taxon>Streptophyta</taxon>
        <taxon>Embryophyta</taxon>
        <taxon>Tracheophyta</taxon>
        <taxon>Spermatophyta</taxon>
        <taxon>Magnoliopsida</taxon>
        <taxon>eudicotyledons</taxon>
        <taxon>Gunneridae</taxon>
        <taxon>Pentapetalae</taxon>
        <taxon>Caryophyllales</taxon>
        <taxon>Caryophyllaceae</taxon>
        <taxon>Caryophylleae</taxon>
        <taxon>Saponaria</taxon>
    </lineage>
</organism>
<dbReference type="SUPFAM" id="SSF82153">
    <property type="entry name" value="FAS1 domain"/>
    <property type="match status" value="1"/>
</dbReference>
<comment type="similarity">
    <text evidence="1">Belongs to the fasciclin-like AGP family.</text>
</comment>
<dbReference type="InterPro" id="IPR000782">
    <property type="entry name" value="FAS1_domain"/>
</dbReference>
<feature type="domain" description="FAS1" evidence="4">
    <location>
        <begin position="56"/>
        <end position="192"/>
    </location>
</feature>
<evidence type="ECO:0000313" key="6">
    <source>
        <dbReference type="Proteomes" id="UP001443914"/>
    </source>
</evidence>
<dbReference type="PANTHER" id="PTHR33985:SF15">
    <property type="entry name" value="FASCICLIN-LIKE ARABINOGALACTAN PROTEIN 19"/>
    <property type="match status" value="1"/>
</dbReference>